<sequence length="159" mass="18115">MTEPQESKSFLRQYWEGYKEFWAERFSFLDNYSRFLHPEKPLPHWDSSVVEEFIASHPSMAPLYLPSISTPSISLKTAREAAKFGVVGAAVGAVSTAGYAWRWSRSPHGTALSFAFGAVVGGTFGLEIANHWYQLYRLDTMGSQVKFYEWLQNRAGWSY</sequence>
<name>A0AAW2W675_SESRA</name>
<dbReference type="PANTHER" id="PTHR36708">
    <property type="entry name" value="SUCCINATE DEHYDROGENASE SUBUNIT 6, MITOCHONDRIAL"/>
    <property type="match status" value="1"/>
</dbReference>
<keyword evidence="1" id="KW-1133">Transmembrane helix</keyword>
<dbReference type="AlphaFoldDB" id="A0AAW2W675"/>
<keyword evidence="1" id="KW-0812">Transmembrane</keyword>
<gene>
    <name evidence="2" type="ORF">Sradi_0417100</name>
</gene>
<proteinExistence type="predicted"/>
<organism evidence="2">
    <name type="scientific">Sesamum radiatum</name>
    <name type="common">Black benniseed</name>
    <dbReference type="NCBI Taxonomy" id="300843"/>
    <lineage>
        <taxon>Eukaryota</taxon>
        <taxon>Viridiplantae</taxon>
        <taxon>Streptophyta</taxon>
        <taxon>Embryophyta</taxon>
        <taxon>Tracheophyta</taxon>
        <taxon>Spermatophyta</taxon>
        <taxon>Magnoliopsida</taxon>
        <taxon>eudicotyledons</taxon>
        <taxon>Gunneridae</taxon>
        <taxon>Pentapetalae</taxon>
        <taxon>asterids</taxon>
        <taxon>lamiids</taxon>
        <taxon>Lamiales</taxon>
        <taxon>Pedaliaceae</taxon>
        <taxon>Sesamum</taxon>
    </lineage>
</organism>
<feature type="transmembrane region" description="Helical" evidence="1">
    <location>
        <begin position="81"/>
        <end position="101"/>
    </location>
</feature>
<comment type="caution">
    <text evidence="2">The sequence shown here is derived from an EMBL/GenBank/DDBJ whole genome shotgun (WGS) entry which is preliminary data.</text>
</comment>
<evidence type="ECO:0000313" key="2">
    <source>
        <dbReference type="EMBL" id="KAL0437092.1"/>
    </source>
</evidence>
<dbReference type="InterPro" id="IPR034574">
    <property type="entry name" value="SDH6"/>
</dbReference>
<evidence type="ECO:0000256" key="1">
    <source>
        <dbReference type="SAM" id="Phobius"/>
    </source>
</evidence>
<dbReference type="GO" id="GO:0045273">
    <property type="term" value="C:respiratory chain complex II (succinate dehydrogenase)"/>
    <property type="evidence" value="ECO:0007669"/>
    <property type="project" value="InterPro"/>
</dbReference>
<dbReference type="PANTHER" id="PTHR36708:SF1">
    <property type="entry name" value="SUCCINATE DEHYDROGENASE SUBUNIT 6, MITOCHONDRIAL"/>
    <property type="match status" value="1"/>
</dbReference>
<accession>A0AAW2W675</accession>
<reference evidence="2" key="1">
    <citation type="submission" date="2020-06" db="EMBL/GenBank/DDBJ databases">
        <authorList>
            <person name="Li T."/>
            <person name="Hu X."/>
            <person name="Zhang T."/>
            <person name="Song X."/>
            <person name="Zhang H."/>
            <person name="Dai N."/>
            <person name="Sheng W."/>
            <person name="Hou X."/>
            <person name="Wei L."/>
        </authorList>
    </citation>
    <scope>NUCLEOTIDE SEQUENCE</scope>
    <source>
        <strain evidence="2">G02</strain>
        <tissue evidence="2">Leaf</tissue>
    </source>
</reference>
<dbReference type="EMBL" id="JACGWJ010000002">
    <property type="protein sequence ID" value="KAL0437092.1"/>
    <property type="molecule type" value="Genomic_DNA"/>
</dbReference>
<protein>
    <submittedName>
        <fullName evidence="2">Succinate dehydrogenase subunit, mitochondrial</fullName>
    </submittedName>
</protein>
<keyword evidence="1" id="KW-0472">Membrane</keyword>
<reference evidence="2" key="2">
    <citation type="journal article" date="2024" name="Plant">
        <title>Genomic evolution and insights into agronomic trait innovations of Sesamum species.</title>
        <authorList>
            <person name="Miao H."/>
            <person name="Wang L."/>
            <person name="Qu L."/>
            <person name="Liu H."/>
            <person name="Sun Y."/>
            <person name="Le M."/>
            <person name="Wang Q."/>
            <person name="Wei S."/>
            <person name="Zheng Y."/>
            <person name="Lin W."/>
            <person name="Duan Y."/>
            <person name="Cao H."/>
            <person name="Xiong S."/>
            <person name="Wang X."/>
            <person name="Wei L."/>
            <person name="Li C."/>
            <person name="Ma Q."/>
            <person name="Ju M."/>
            <person name="Zhao R."/>
            <person name="Li G."/>
            <person name="Mu C."/>
            <person name="Tian Q."/>
            <person name="Mei H."/>
            <person name="Zhang T."/>
            <person name="Gao T."/>
            <person name="Zhang H."/>
        </authorList>
    </citation>
    <scope>NUCLEOTIDE SEQUENCE</scope>
    <source>
        <strain evidence="2">G02</strain>
    </source>
</reference>
<feature type="transmembrane region" description="Helical" evidence="1">
    <location>
        <begin position="113"/>
        <end position="133"/>
    </location>
</feature>